<dbReference type="InterPro" id="IPR012677">
    <property type="entry name" value="Nucleotide-bd_a/b_plait_sf"/>
</dbReference>
<feature type="domain" description="RRM" evidence="3">
    <location>
        <begin position="156"/>
        <end position="224"/>
    </location>
</feature>
<reference evidence="4 5" key="1">
    <citation type="submission" date="2023-05" db="EMBL/GenBank/DDBJ databases">
        <title>A 100% complete, gapless, phased diploid assembly of the Scenedesmus obliquus UTEX 3031 genome.</title>
        <authorList>
            <person name="Biondi T.C."/>
            <person name="Hanschen E.R."/>
            <person name="Kwon T."/>
            <person name="Eng W."/>
            <person name="Kruse C.P.S."/>
            <person name="Koehler S.I."/>
            <person name="Kunde Y."/>
            <person name="Gleasner C.D."/>
            <person name="You Mak K.T."/>
            <person name="Polle J."/>
            <person name="Hovde B.T."/>
            <person name="Starkenburg S.R."/>
        </authorList>
    </citation>
    <scope>NUCLEOTIDE SEQUENCE [LARGE SCALE GENOMIC DNA]</scope>
    <source>
        <strain evidence="4 5">DOE0152z</strain>
    </source>
</reference>
<feature type="domain" description="RRM" evidence="3">
    <location>
        <begin position="73"/>
        <end position="140"/>
    </location>
</feature>
<gene>
    <name evidence="4" type="ORF">OEZ85_006574</name>
</gene>
<evidence type="ECO:0000313" key="4">
    <source>
        <dbReference type="EMBL" id="WIA12959.1"/>
    </source>
</evidence>
<dbReference type="PANTHER" id="PTHR48032">
    <property type="entry name" value="RNA-BINDING PROTEIN MUSASHI HOMOLOG RBP6"/>
    <property type="match status" value="1"/>
</dbReference>
<protein>
    <recommendedName>
        <fullName evidence="3">RRM domain-containing protein</fullName>
    </recommendedName>
</protein>
<dbReference type="Gene3D" id="3.30.70.330">
    <property type="match status" value="2"/>
</dbReference>
<dbReference type="Proteomes" id="UP001244341">
    <property type="component" value="Chromosome 4b"/>
</dbReference>
<evidence type="ECO:0000259" key="3">
    <source>
        <dbReference type="SMART" id="SM00360"/>
    </source>
</evidence>
<dbReference type="SMART" id="SM00360">
    <property type="entry name" value="RRM"/>
    <property type="match status" value="2"/>
</dbReference>
<dbReference type="PANTHER" id="PTHR48032:SF6">
    <property type="entry name" value="RNA-BINDING (RRM_RBD_RNP MOTIFS) FAMILY PROTEIN"/>
    <property type="match status" value="1"/>
</dbReference>
<accession>A0ABY8TV12</accession>
<dbReference type="SUPFAM" id="SSF54928">
    <property type="entry name" value="RNA-binding domain, RBD"/>
    <property type="match status" value="2"/>
</dbReference>
<sequence>MTSAQALIRGVQVGRGGRALVVGGQPLIAEFMYGQGMYGPGPMYGPMYGYPKAEAPYPSGLREPAPIKFTEGKLFIGGVDAHIITKDDLVQYCARWGEVADAVVMDKKNYGFVTFADPKIAMKFLETRLHELNGRRLDAKAAVPKAHLGTAKLTKKMFVGGTGDLTDDDFRQHFAQFGEIEDAAVVRREGMSRGFGFVTFADEVSVEKCLLVNHYIKGRKVELKRAVPKEDLGASSSSAAAAGAAAAMQPQQMPGVPGMVPAGYHPMPHPQQMYGPYPPHPYGPAPGHHPPPYGMRPPPGAAPPHYAAPPGMPGDPFAGWYAMGYVPYYHPAAGMPYGPYTSMA</sequence>
<organism evidence="4 5">
    <name type="scientific">Tetradesmus obliquus</name>
    <name type="common">Green alga</name>
    <name type="synonym">Acutodesmus obliquus</name>
    <dbReference type="NCBI Taxonomy" id="3088"/>
    <lineage>
        <taxon>Eukaryota</taxon>
        <taxon>Viridiplantae</taxon>
        <taxon>Chlorophyta</taxon>
        <taxon>core chlorophytes</taxon>
        <taxon>Chlorophyceae</taxon>
        <taxon>CS clade</taxon>
        <taxon>Sphaeropleales</taxon>
        <taxon>Scenedesmaceae</taxon>
        <taxon>Tetradesmus</taxon>
    </lineage>
</organism>
<keyword evidence="1" id="KW-0677">Repeat</keyword>
<evidence type="ECO:0000256" key="2">
    <source>
        <dbReference type="ARBA" id="ARBA00022884"/>
    </source>
</evidence>
<keyword evidence="2" id="KW-0694">RNA-binding</keyword>
<dbReference type="InterPro" id="IPR000504">
    <property type="entry name" value="RRM_dom"/>
</dbReference>
<dbReference type="InterPro" id="IPR035979">
    <property type="entry name" value="RBD_domain_sf"/>
</dbReference>
<name>A0ABY8TV12_TETOB</name>
<proteinExistence type="predicted"/>
<dbReference type="Pfam" id="PF00076">
    <property type="entry name" value="RRM_1"/>
    <property type="match status" value="2"/>
</dbReference>
<evidence type="ECO:0000313" key="5">
    <source>
        <dbReference type="Proteomes" id="UP001244341"/>
    </source>
</evidence>
<keyword evidence="5" id="KW-1185">Reference proteome</keyword>
<evidence type="ECO:0000256" key="1">
    <source>
        <dbReference type="ARBA" id="ARBA00022737"/>
    </source>
</evidence>
<dbReference type="EMBL" id="CP126211">
    <property type="protein sequence ID" value="WIA12959.1"/>
    <property type="molecule type" value="Genomic_DNA"/>
</dbReference>